<dbReference type="InterPro" id="IPR036890">
    <property type="entry name" value="HATPase_C_sf"/>
</dbReference>
<dbReference type="GO" id="GO:0004674">
    <property type="term" value="F:protein serine/threonine kinase activity"/>
    <property type="evidence" value="ECO:0007669"/>
    <property type="project" value="UniProtKB-EC"/>
</dbReference>
<dbReference type="Gene3D" id="3.30.565.10">
    <property type="entry name" value="Histidine kinase-like ATPase, C-terminal domain"/>
    <property type="match status" value="1"/>
</dbReference>
<keyword evidence="2" id="KW-0418">Kinase</keyword>
<protein>
    <submittedName>
        <fullName evidence="2">Serine/threonine-protein kinase RsbT</fullName>
        <ecNumber evidence="2">2.7.11.1</ecNumber>
    </submittedName>
</protein>
<keyword evidence="3" id="KW-1185">Reference proteome</keyword>
<name>A0A158D355_9BURK</name>
<evidence type="ECO:0000259" key="1">
    <source>
        <dbReference type="SMART" id="SM00387"/>
    </source>
</evidence>
<proteinExistence type="predicted"/>
<evidence type="ECO:0000313" key="3">
    <source>
        <dbReference type="Proteomes" id="UP000054624"/>
    </source>
</evidence>
<dbReference type="SMART" id="SM00387">
    <property type="entry name" value="HATPase_c"/>
    <property type="match status" value="1"/>
</dbReference>
<dbReference type="Pfam" id="PF02518">
    <property type="entry name" value="HATPase_c"/>
    <property type="match status" value="1"/>
</dbReference>
<dbReference type="AlphaFoldDB" id="A0A158D355"/>
<feature type="domain" description="Histidine kinase/HSP90-like ATPase" evidence="1">
    <location>
        <begin position="46"/>
        <end position="146"/>
    </location>
</feature>
<dbReference type="RefSeq" id="WP_061164024.1">
    <property type="nucleotide sequence ID" value="NZ_FCOI02000032.1"/>
</dbReference>
<dbReference type="Proteomes" id="UP000054624">
    <property type="component" value="Unassembled WGS sequence"/>
</dbReference>
<gene>
    <name evidence="2" type="primary">rsbT_1</name>
    <name evidence="2" type="ORF">AWB76_06397</name>
</gene>
<evidence type="ECO:0000313" key="2">
    <source>
        <dbReference type="EMBL" id="SAK88933.1"/>
    </source>
</evidence>
<accession>A0A158D355</accession>
<dbReference type="CDD" id="cd16934">
    <property type="entry name" value="HATPase_RsbT-like"/>
    <property type="match status" value="1"/>
</dbReference>
<dbReference type="InterPro" id="IPR003594">
    <property type="entry name" value="HATPase_dom"/>
</dbReference>
<sequence length="146" mass="15664">MTIFNSTAAPMSTSPPDTLPIRSDEQIVRLRQFVRERAVAQGLSLIDQTKFVTAASELARNTLIYGGGGDAHCYLVERNGRRGLKLEFVDNGPGIPDIARALSDGFTSGSGLGLGLGGAKRLCDEFEIRSAPGEGTHVSITKWKPF</sequence>
<reference evidence="3" key="1">
    <citation type="submission" date="2016-01" db="EMBL/GenBank/DDBJ databases">
        <authorList>
            <person name="Peeters Charlotte."/>
        </authorList>
    </citation>
    <scope>NUCLEOTIDE SEQUENCE [LARGE SCALE GENOMIC DNA]</scope>
</reference>
<dbReference type="SUPFAM" id="SSF55874">
    <property type="entry name" value="ATPase domain of HSP90 chaperone/DNA topoisomerase II/histidine kinase"/>
    <property type="match status" value="1"/>
</dbReference>
<dbReference type="OrthoDB" id="5769716at2"/>
<dbReference type="EC" id="2.7.11.1" evidence="2"/>
<dbReference type="EMBL" id="FCOI02000032">
    <property type="protein sequence ID" value="SAK88933.1"/>
    <property type="molecule type" value="Genomic_DNA"/>
</dbReference>
<keyword evidence="2" id="KW-0808">Transferase</keyword>
<dbReference type="STRING" id="1777137.AWB76_06397"/>
<organism evidence="2 3">
    <name type="scientific">Caballeronia temeraria</name>
    <dbReference type="NCBI Taxonomy" id="1777137"/>
    <lineage>
        <taxon>Bacteria</taxon>
        <taxon>Pseudomonadati</taxon>
        <taxon>Pseudomonadota</taxon>
        <taxon>Betaproteobacteria</taxon>
        <taxon>Burkholderiales</taxon>
        <taxon>Burkholderiaceae</taxon>
        <taxon>Caballeronia</taxon>
    </lineage>
</organism>